<dbReference type="RefSeq" id="WP_029366804.1">
    <property type="nucleotide sequence ID" value="NZ_BCSX01000004.1"/>
</dbReference>
<dbReference type="Proteomes" id="UP000069620">
    <property type="component" value="Unassembled WGS sequence"/>
</dbReference>
<sequence>MPSEQHVIDHVIATYGPIINLAERPETLIEIMRRYVLDDLDGGLPGGTPPPPPPDPCKVLEEVTLNEVMRQLLKLSRDVAALNKRLDAR</sequence>
<dbReference type="EMBL" id="BCSX01000004">
    <property type="protein sequence ID" value="GAS86274.1"/>
    <property type="molecule type" value="Genomic_DNA"/>
</dbReference>
<evidence type="ECO:0000313" key="2">
    <source>
        <dbReference type="Proteomes" id="UP000069620"/>
    </source>
</evidence>
<keyword evidence="2" id="KW-1185">Reference proteome</keyword>
<reference evidence="2" key="2">
    <citation type="submission" date="2016-02" db="EMBL/GenBank/DDBJ databases">
        <title>Draft genome sequence of five rapidly growing Mycobacterium species.</title>
        <authorList>
            <person name="Katahira K."/>
            <person name="Gotou Y."/>
            <person name="Iida K."/>
            <person name="Ogura Y."/>
            <person name="Hayashi T."/>
        </authorList>
    </citation>
    <scope>NUCLEOTIDE SEQUENCE [LARGE SCALE GENOMIC DNA]</scope>
    <source>
        <strain evidence="2">JCM15654</strain>
    </source>
</reference>
<reference evidence="2" key="1">
    <citation type="journal article" date="2016" name="Genome Announc.">
        <title>Draft Genome Sequences of Five Rapidly Growing Mycobacterium Species, M. thermoresistibile, M. fortuitum subsp. acetamidolyticum, M. canariasense, M. brisbanense, and M. novocastrense.</title>
        <authorList>
            <person name="Katahira K."/>
            <person name="Ogura Y."/>
            <person name="Gotoh Y."/>
            <person name="Hayashi T."/>
        </authorList>
    </citation>
    <scope>NUCLEOTIDE SEQUENCE [LARGE SCALE GENOMIC DNA]</scope>
    <source>
        <strain evidence="2">JCM15654</strain>
    </source>
</reference>
<organism evidence="1 2">
    <name type="scientific">Mycolicibacterium brisbanense</name>
    <dbReference type="NCBI Taxonomy" id="146020"/>
    <lineage>
        <taxon>Bacteria</taxon>
        <taxon>Bacillati</taxon>
        <taxon>Actinomycetota</taxon>
        <taxon>Actinomycetes</taxon>
        <taxon>Mycobacteriales</taxon>
        <taxon>Mycobacteriaceae</taxon>
        <taxon>Mycolicibacterium</taxon>
    </lineage>
</organism>
<name>A0A100VUH5_9MYCO</name>
<protein>
    <submittedName>
        <fullName evidence="1">Mycothiol S-conjugate amidase</fullName>
    </submittedName>
</protein>
<gene>
    <name evidence="1" type="ORF">RMCB_0370</name>
</gene>
<proteinExistence type="predicted"/>
<dbReference type="STRING" id="146020.RMCB_0370"/>
<dbReference type="OrthoDB" id="4735388at2"/>
<comment type="caution">
    <text evidence="1">The sequence shown here is derived from an EMBL/GenBank/DDBJ whole genome shotgun (WGS) entry which is preliminary data.</text>
</comment>
<accession>A0A100VUH5</accession>
<dbReference type="AlphaFoldDB" id="A0A100VUH5"/>
<evidence type="ECO:0000313" key="1">
    <source>
        <dbReference type="EMBL" id="GAS86274.1"/>
    </source>
</evidence>